<accession>A0A2A7MQV8</accession>
<evidence type="ECO:0000256" key="1">
    <source>
        <dbReference type="SAM" id="MobiDB-lite"/>
    </source>
</evidence>
<organism evidence="2 3">
    <name type="scientific">Mycolicibacterium agri</name>
    <name type="common">Mycobacterium agri</name>
    <dbReference type="NCBI Taxonomy" id="36811"/>
    <lineage>
        <taxon>Bacteria</taxon>
        <taxon>Bacillati</taxon>
        <taxon>Actinomycetota</taxon>
        <taxon>Actinomycetes</taxon>
        <taxon>Mycobacteriales</taxon>
        <taxon>Mycobacteriaceae</taxon>
        <taxon>Mycolicibacterium</taxon>
    </lineage>
</organism>
<comment type="caution">
    <text evidence="2">The sequence shown here is derived from an EMBL/GenBank/DDBJ whole genome shotgun (WGS) entry which is preliminary data.</text>
</comment>
<keyword evidence="3" id="KW-1185">Reference proteome</keyword>
<evidence type="ECO:0000313" key="3">
    <source>
        <dbReference type="Proteomes" id="UP000220914"/>
    </source>
</evidence>
<reference evidence="2 3" key="1">
    <citation type="submission" date="2017-10" db="EMBL/GenBank/DDBJ databases">
        <title>The new phylogeny of genus Mycobacterium.</title>
        <authorList>
            <person name="Tortoli E."/>
            <person name="Trovato A."/>
            <person name="Cirillo D.M."/>
        </authorList>
    </citation>
    <scope>NUCLEOTIDE SEQUENCE [LARGE SCALE GENOMIC DNA]</scope>
    <source>
        <strain evidence="2 3">CCUG37673</strain>
    </source>
</reference>
<name>A0A2A7MQV8_MYCAG</name>
<protein>
    <submittedName>
        <fullName evidence="2">Uncharacterized protein</fullName>
    </submittedName>
</protein>
<feature type="region of interest" description="Disordered" evidence="1">
    <location>
        <begin position="1"/>
        <end position="54"/>
    </location>
</feature>
<dbReference type="AlphaFoldDB" id="A0A2A7MQV8"/>
<dbReference type="Proteomes" id="UP000220914">
    <property type="component" value="Unassembled WGS sequence"/>
</dbReference>
<sequence>MRNRDMQSHDGGPIGGPIRLSNKPPLTSINGTIAAPNDGAHTGTTPPRGVSRHRTQRHDIEVLWDRLSDRDLAILRSVDEHQFLTVRQIESLHFAEHPSGAGGRLARRALARLRKLRLLGALNRRIGGVRGGSAGMVHYVDIVGKQLLHGRSGKDLQGFREPSQRFVNHRLAVAGTHTQLVHADRQEQLELVECAVEPKSWRRFPGVGGARLESPWKCWRLLTLETRMQVCRRNSRL</sequence>
<feature type="non-terminal residue" evidence="2">
    <location>
        <position position="237"/>
    </location>
</feature>
<proteinExistence type="predicted"/>
<evidence type="ECO:0000313" key="2">
    <source>
        <dbReference type="EMBL" id="PEG33897.1"/>
    </source>
</evidence>
<dbReference type="EMBL" id="PDCP01000087">
    <property type="protein sequence ID" value="PEG33897.1"/>
    <property type="molecule type" value="Genomic_DNA"/>
</dbReference>
<dbReference type="InterPro" id="IPR025855">
    <property type="entry name" value="Replic_Relax"/>
</dbReference>
<gene>
    <name evidence="2" type="ORF">CQY20_28435</name>
</gene>
<dbReference type="Pfam" id="PF13814">
    <property type="entry name" value="Replic_Relax"/>
    <property type="match status" value="1"/>
</dbReference>